<protein>
    <submittedName>
        <fullName evidence="4">IS3 family transposase</fullName>
    </submittedName>
</protein>
<dbReference type="EMBL" id="JACEIQ010000001">
    <property type="protein sequence ID" value="MBA4493260.1"/>
    <property type="molecule type" value="Genomic_DNA"/>
</dbReference>
<evidence type="ECO:0000313" key="5">
    <source>
        <dbReference type="Proteomes" id="UP000535491"/>
    </source>
</evidence>
<keyword evidence="5" id="KW-1185">Reference proteome</keyword>
<name>A0A7W1WNU9_9BACL</name>
<comment type="function">
    <text evidence="1">Involved in the transposition of the insertion sequence.</text>
</comment>
<dbReference type="InterPro" id="IPR025948">
    <property type="entry name" value="HTH-like_dom"/>
</dbReference>
<dbReference type="Proteomes" id="UP000535491">
    <property type="component" value="Unassembled WGS sequence"/>
</dbReference>
<dbReference type="InterPro" id="IPR050900">
    <property type="entry name" value="Transposase_IS3/IS150/IS904"/>
</dbReference>
<dbReference type="SUPFAM" id="SSF53098">
    <property type="entry name" value="Ribonuclease H-like"/>
    <property type="match status" value="1"/>
</dbReference>
<evidence type="ECO:0000313" key="4">
    <source>
        <dbReference type="EMBL" id="MBA4493260.1"/>
    </source>
</evidence>
<dbReference type="PANTHER" id="PTHR46889">
    <property type="entry name" value="TRANSPOSASE INSF FOR INSERTION SEQUENCE IS3B-RELATED"/>
    <property type="match status" value="1"/>
</dbReference>
<feature type="domain" description="Integrase catalytic" evidence="2">
    <location>
        <begin position="132"/>
        <end position="193"/>
    </location>
</feature>
<dbReference type="InterPro" id="IPR036397">
    <property type="entry name" value="RNaseH_sf"/>
</dbReference>
<accession>A0A7W1WNU9</accession>
<dbReference type="InterPro" id="IPR001584">
    <property type="entry name" value="Integrase_cat-core"/>
</dbReference>
<sequence length="214" mass="25199">MEIAGKWIKRGYAARKVLQIVGVSEQTYYYQRNKKKQVIDYRGGRPIPGYSLNSQQQPVSDLQIKEWLLELIMGEESVYGYRKLTVCLQRQYGLMINKKKVYRLCKELGILQPQRKKKNQHPRRIACNREITASNQLWEMDVKYGYIANENRFFYLLSIIDVYDRAIVDYHMGLTCEGKHAVQVLQRGLLKRQQYEQPGGHCASHIQWPPVYLP</sequence>
<dbReference type="RefSeq" id="WP_181750458.1">
    <property type="nucleotide sequence ID" value="NZ_JACEIQ010000001.1"/>
</dbReference>
<proteinExistence type="predicted"/>
<dbReference type="Pfam" id="PF00665">
    <property type="entry name" value="rve"/>
    <property type="match status" value="1"/>
</dbReference>
<gene>
    <name evidence="4" type="ORF">H1191_02905</name>
</gene>
<dbReference type="GO" id="GO:0003676">
    <property type="term" value="F:nucleic acid binding"/>
    <property type="evidence" value="ECO:0007669"/>
    <property type="project" value="InterPro"/>
</dbReference>
<reference evidence="4 5" key="1">
    <citation type="submission" date="2020-07" db="EMBL/GenBank/DDBJ databases">
        <authorList>
            <person name="Feng H."/>
        </authorList>
    </citation>
    <scope>NUCLEOTIDE SEQUENCE [LARGE SCALE GENOMIC DNA]</scope>
    <source>
        <strain evidence="5">s-10</strain>
    </source>
</reference>
<dbReference type="Gene3D" id="3.30.420.10">
    <property type="entry name" value="Ribonuclease H-like superfamily/Ribonuclease H"/>
    <property type="match status" value="1"/>
</dbReference>
<evidence type="ECO:0000259" key="3">
    <source>
        <dbReference type="Pfam" id="PF13276"/>
    </source>
</evidence>
<evidence type="ECO:0000256" key="1">
    <source>
        <dbReference type="ARBA" id="ARBA00002286"/>
    </source>
</evidence>
<feature type="domain" description="HTH-like" evidence="3">
    <location>
        <begin position="66"/>
        <end position="118"/>
    </location>
</feature>
<dbReference type="PANTHER" id="PTHR46889:SF4">
    <property type="entry name" value="TRANSPOSASE INSO FOR INSERTION SEQUENCE ELEMENT IS911B-RELATED"/>
    <property type="match status" value="1"/>
</dbReference>
<dbReference type="GO" id="GO:0015074">
    <property type="term" value="P:DNA integration"/>
    <property type="evidence" value="ECO:0007669"/>
    <property type="project" value="InterPro"/>
</dbReference>
<comment type="caution">
    <text evidence="4">The sequence shown here is derived from an EMBL/GenBank/DDBJ whole genome shotgun (WGS) entry which is preliminary data.</text>
</comment>
<dbReference type="Pfam" id="PF13276">
    <property type="entry name" value="HTH_21"/>
    <property type="match status" value="1"/>
</dbReference>
<dbReference type="InterPro" id="IPR012337">
    <property type="entry name" value="RNaseH-like_sf"/>
</dbReference>
<organism evidence="4 5">
    <name type="scientific">Paenactinomyces guangxiensis</name>
    <dbReference type="NCBI Taxonomy" id="1490290"/>
    <lineage>
        <taxon>Bacteria</taxon>
        <taxon>Bacillati</taxon>
        <taxon>Bacillota</taxon>
        <taxon>Bacilli</taxon>
        <taxon>Bacillales</taxon>
        <taxon>Thermoactinomycetaceae</taxon>
        <taxon>Paenactinomyces</taxon>
    </lineage>
</organism>
<dbReference type="AlphaFoldDB" id="A0A7W1WNU9"/>
<evidence type="ECO:0000259" key="2">
    <source>
        <dbReference type="Pfam" id="PF00665"/>
    </source>
</evidence>